<dbReference type="Proteomes" id="UP000831701">
    <property type="component" value="Chromosome 17"/>
</dbReference>
<protein>
    <submittedName>
        <fullName evidence="1">Uncharacterized protein</fullName>
    </submittedName>
</protein>
<keyword evidence="2" id="KW-1185">Reference proteome</keyword>
<proteinExistence type="predicted"/>
<name>A0ACB8VW31_9TELE</name>
<evidence type="ECO:0000313" key="2">
    <source>
        <dbReference type="Proteomes" id="UP000831701"/>
    </source>
</evidence>
<organism evidence="1 2">
    <name type="scientific">Scortum barcoo</name>
    <name type="common">barcoo grunter</name>
    <dbReference type="NCBI Taxonomy" id="214431"/>
    <lineage>
        <taxon>Eukaryota</taxon>
        <taxon>Metazoa</taxon>
        <taxon>Chordata</taxon>
        <taxon>Craniata</taxon>
        <taxon>Vertebrata</taxon>
        <taxon>Euteleostomi</taxon>
        <taxon>Actinopterygii</taxon>
        <taxon>Neopterygii</taxon>
        <taxon>Teleostei</taxon>
        <taxon>Neoteleostei</taxon>
        <taxon>Acanthomorphata</taxon>
        <taxon>Eupercaria</taxon>
        <taxon>Centrarchiformes</taxon>
        <taxon>Terapontoidei</taxon>
        <taxon>Terapontidae</taxon>
        <taxon>Scortum</taxon>
    </lineage>
</organism>
<comment type="caution">
    <text evidence="1">The sequence shown here is derived from an EMBL/GenBank/DDBJ whole genome shotgun (WGS) entry which is preliminary data.</text>
</comment>
<reference evidence="1" key="1">
    <citation type="submission" date="2022-04" db="EMBL/GenBank/DDBJ databases">
        <title>Jade perch genome.</title>
        <authorList>
            <person name="Chao B."/>
        </authorList>
    </citation>
    <scope>NUCLEOTIDE SEQUENCE</scope>
    <source>
        <strain evidence="1">CB-2022</strain>
    </source>
</reference>
<dbReference type="EMBL" id="CM041547">
    <property type="protein sequence ID" value="KAI3359922.1"/>
    <property type="molecule type" value="Genomic_DNA"/>
</dbReference>
<gene>
    <name evidence="1" type="ORF">L3Q82_014273</name>
</gene>
<evidence type="ECO:0000313" key="1">
    <source>
        <dbReference type="EMBL" id="KAI3359922.1"/>
    </source>
</evidence>
<sequence length="244" mass="26261">MGGRGGVGSSLAESGTVEVGGWWETGEATSKQATKGQHGEAHSSLQRMSGCSRRWSPASVVKGNTGSNRAGCITPQTSGLYTPPLLKPLPGGTARHVRSGPGLQHRGKEAAERSAGARRAVVRGGSAKDNPGCPLNHLNRGRTRSNSPEKSPSAPGSMRRSLQPTQVAQVVQLIQDGTSMRAVARRFAVSVSVVSRAWRRYQETGQYIRRRGGGRRRATTQQQDRYLRLCARKEQEEHCQSPAK</sequence>
<accession>A0ACB8VW31</accession>